<reference evidence="1" key="1">
    <citation type="submission" date="2014-11" db="EMBL/GenBank/DDBJ databases">
        <authorList>
            <person name="Amaro Gonzalez C."/>
        </authorList>
    </citation>
    <scope>NUCLEOTIDE SEQUENCE</scope>
</reference>
<accession>A0A0E9WKC2</accession>
<name>A0A0E9WKC2_ANGAN</name>
<protein>
    <submittedName>
        <fullName evidence="1">Uncharacterized protein</fullName>
    </submittedName>
</protein>
<proteinExistence type="predicted"/>
<organism evidence="1">
    <name type="scientific">Anguilla anguilla</name>
    <name type="common">European freshwater eel</name>
    <name type="synonym">Muraena anguilla</name>
    <dbReference type="NCBI Taxonomy" id="7936"/>
    <lineage>
        <taxon>Eukaryota</taxon>
        <taxon>Metazoa</taxon>
        <taxon>Chordata</taxon>
        <taxon>Craniata</taxon>
        <taxon>Vertebrata</taxon>
        <taxon>Euteleostomi</taxon>
        <taxon>Actinopterygii</taxon>
        <taxon>Neopterygii</taxon>
        <taxon>Teleostei</taxon>
        <taxon>Anguilliformes</taxon>
        <taxon>Anguillidae</taxon>
        <taxon>Anguilla</taxon>
    </lineage>
</organism>
<dbReference type="AlphaFoldDB" id="A0A0E9WKC2"/>
<evidence type="ECO:0000313" key="1">
    <source>
        <dbReference type="EMBL" id="JAH89933.1"/>
    </source>
</evidence>
<sequence length="59" mass="6827">MYNNVYVKNKIYCKVCPLNDCISQLEIIAGVLPVYLKQFPACKIIVYSPIYPPCYNVHE</sequence>
<reference evidence="1" key="2">
    <citation type="journal article" date="2015" name="Fish Shellfish Immunol.">
        <title>Early steps in the European eel (Anguilla anguilla)-Vibrio vulnificus interaction in the gills: Role of the RtxA13 toxin.</title>
        <authorList>
            <person name="Callol A."/>
            <person name="Pajuelo D."/>
            <person name="Ebbesson L."/>
            <person name="Teles M."/>
            <person name="MacKenzie S."/>
            <person name="Amaro C."/>
        </authorList>
    </citation>
    <scope>NUCLEOTIDE SEQUENCE</scope>
</reference>
<dbReference type="EMBL" id="GBXM01018644">
    <property type="protein sequence ID" value="JAH89933.1"/>
    <property type="molecule type" value="Transcribed_RNA"/>
</dbReference>